<evidence type="ECO:0000259" key="1">
    <source>
        <dbReference type="SMART" id="SM00852"/>
    </source>
</evidence>
<protein>
    <submittedName>
        <fullName evidence="2">Competence-damage inducible protein</fullName>
    </submittedName>
</protein>
<dbReference type="EMBL" id="CP036526">
    <property type="protein sequence ID" value="QDT10577.1"/>
    <property type="molecule type" value="Genomic_DNA"/>
</dbReference>
<dbReference type="PIRSF" id="PIRSF006728">
    <property type="entry name" value="CinA"/>
    <property type="match status" value="1"/>
</dbReference>
<dbReference type="AlphaFoldDB" id="A0A517NTX2"/>
<dbReference type="Gene3D" id="3.40.980.10">
    <property type="entry name" value="MoaB/Mog-like domain"/>
    <property type="match status" value="1"/>
</dbReference>
<dbReference type="Proteomes" id="UP000319817">
    <property type="component" value="Chromosome"/>
</dbReference>
<sequence length="427" mass="46446">MTNKKTANSDTATKLTAEVVSIGDEMTSGARLDTNAQWLSRRLGDLGVEVIFHSTVGDTLAHNIDVFRTAASRADVVVATGGLGPTRDDLTREALAAAVDQPLELRESALQHIQSMFAKRDREMPQRNQLQAMFPAGSQEIFNPQGTAPGVDVAFSRPGNFDSRVFALPGVPAEMKRMFDETVAPRILQMAGSSETITHAVMKFFGTGESDMEQRLGDMISRDRQPRVGITVSTATISLRVSATAANRTAGDEMIAATRTEILQRVGDLHFGDGEHFEQYHAVDRILRDRNESLVIVELGNAAPLGDWFASLGRTSAYRGGVSLADQADLVEMAEGVDLDASVRMLRNRFKADWLLLVSGYPELDHAGDTPLPAAEVVFTVVTPNDQALNHTISMGGHPSILQQRIGKSALHWLRTLLAEKNSNDNN</sequence>
<accession>A0A517NTX2</accession>
<gene>
    <name evidence="2" type="primary">cinA</name>
    <name evidence="2" type="ORF">K239x_25340</name>
</gene>
<dbReference type="OrthoDB" id="9801454at2"/>
<dbReference type="CDD" id="cd00885">
    <property type="entry name" value="cinA"/>
    <property type="match status" value="1"/>
</dbReference>
<dbReference type="InterPro" id="IPR041424">
    <property type="entry name" value="CinA_KH"/>
</dbReference>
<dbReference type="InterPro" id="IPR008135">
    <property type="entry name" value="Competence-induced_CinA"/>
</dbReference>
<dbReference type="Gene3D" id="3.30.70.2860">
    <property type="match status" value="1"/>
</dbReference>
<keyword evidence="3" id="KW-1185">Reference proteome</keyword>
<dbReference type="SMART" id="SM00852">
    <property type="entry name" value="MoCF_biosynth"/>
    <property type="match status" value="1"/>
</dbReference>
<organism evidence="2 3">
    <name type="scientific">Stieleria marina</name>
    <dbReference type="NCBI Taxonomy" id="1930275"/>
    <lineage>
        <taxon>Bacteria</taxon>
        <taxon>Pseudomonadati</taxon>
        <taxon>Planctomycetota</taxon>
        <taxon>Planctomycetia</taxon>
        <taxon>Pirellulales</taxon>
        <taxon>Pirellulaceae</taxon>
        <taxon>Stieleria</taxon>
    </lineage>
</organism>
<name>A0A517NTX2_9BACT</name>
<dbReference type="SUPFAM" id="SSF53218">
    <property type="entry name" value="Molybdenum cofactor biosynthesis proteins"/>
    <property type="match status" value="1"/>
</dbReference>
<dbReference type="InterPro" id="IPR001453">
    <property type="entry name" value="MoaB/Mog_dom"/>
</dbReference>
<dbReference type="PANTHER" id="PTHR13939">
    <property type="entry name" value="NICOTINAMIDE-NUCLEOTIDE AMIDOHYDROLASE PNCC"/>
    <property type="match status" value="1"/>
</dbReference>
<dbReference type="Pfam" id="PF00994">
    <property type="entry name" value="MoCF_biosynth"/>
    <property type="match status" value="1"/>
</dbReference>
<reference evidence="2 3" key="1">
    <citation type="submission" date="2019-02" db="EMBL/GenBank/DDBJ databases">
        <title>Deep-cultivation of Planctomycetes and their phenomic and genomic characterization uncovers novel biology.</title>
        <authorList>
            <person name="Wiegand S."/>
            <person name="Jogler M."/>
            <person name="Boedeker C."/>
            <person name="Pinto D."/>
            <person name="Vollmers J."/>
            <person name="Rivas-Marin E."/>
            <person name="Kohn T."/>
            <person name="Peeters S.H."/>
            <person name="Heuer A."/>
            <person name="Rast P."/>
            <person name="Oberbeckmann S."/>
            <person name="Bunk B."/>
            <person name="Jeske O."/>
            <person name="Meyerdierks A."/>
            <person name="Storesund J.E."/>
            <person name="Kallscheuer N."/>
            <person name="Luecker S."/>
            <person name="Lage O.M."/>
            <person name="Pohl T."/>
            <person name="Merkel B.J."/>
            <person name="Hornburger P."/>
            <person name="Mueller R.-W."/>
            <person name="Bruemmer F."/>
            <person name="Labrenz M."/>
            <person name="Spormann A.M."/>
            <person name="Op den Camp H."/>
            <person name="Overmann J."/>
            <person name="Amann R."/>
            <person name="Jetten M.S.M."/>
            <person name="Mascher T."/>
            <person name="Medema M.H."/>
            <person name="Devos D.P."/>
            <person name="Kaster A.-K."/>
            <person name="Ovreas L."/>
            <person name="Rohde M."/>
            <person name="Galperin M.Y."/>
            <person name="Jogler C."/>
        </authorList>
    </citation>
    <scope>NUCLEOTIDE SEQUENCE [LARGE SCALE GENOMIC DNA]</scope>
    <source>
        <strain evidence="2 3">K23_9</strain>
    </source>
</reference>
<dbReference type="RefSeq" id="WP_145418240.1">
    <property type="nucleotide sequence ID" value="NZ_CP036526.1"/>
</dbReference>
<dbReference type="InterPro" id="IPR036425">
    <property type="entry name" value="MoaB/Mog-like_dom_sf"/>
</dbReference>
<feature type="domain" description="MoaB/Mog" evidence="1">
    <location>
        <begin position="18"/>
        <end position="190"/>
    </location>
</feature>
<dbReference type="Pfam" id="PF18146">
    <property type="entry name" value="CinA_KH"/>
    <property type="match status" value="1"/>
</dbReference>
<evidence type="ECO:0000313" key="2">
    <source>
        <dbReference type="EMBL" id="QDT10577.1"/>
    </source>
</evidence>
<proteinExistence type="predicted"/>
<evidence type="ECO:0000313" key="3">
    <source>
        <dbReference type="Proteomes" id="UP000319817"/>
    </source>
</evidence>
<dbReference type="InterPro" id="IPR050101">
    <property type="entry name" value="CinA"/>
</dbReference>
<dbReference type="PANTHER" id="PTHR13939:SF0">
    <property type="entry name" value="NMN AMIDOHYDROLASE-LIKE PROTEIN YFAY"/>
    <property type="match status" value="1"/>
</dbReference>